<evidence type="ECO:0000256" key="8">
    <source>
        <dbReference type="ARBA" id="ARBA00023077"/>
    </source>
</evidence>
<dbReference type="Gene3D" id="2.40.170.20">
    <property type="entry name" value="TonB-dependent receptor, beta-barrel domain"/>
    <property type="match status" value="1"/>
</dbReference>
<keyword evidence="9 11" id="KW-0472">Membrane</keyword>
<keyword evidence="5 11" id="KW-0812">Transmembrane</keyword>
<keyword evidence="3 11" id="KW-1134">Transmembrane beta strand</keyword>
<dbReference type="Gene3D" id="2.40.160.20">
    <property type="match status" value="1"/>
</dbReference>
<keyword evidence="16" id="KW-1185">Reference proteome</keyword>
<keyword evidence="6 13" id="KW-0732">Signal</keyword>
<keyword evidence="10 11" id="KW-0998">Cell outer membrane</keyword>
<dbReference type="InterPro" id="IPR027385">
    <property type="entry name" value="Beta-barrel_OMP"/>
</dbReference>
<keyword evidence="8 12" id="KW-0798">TonB box</keyword>
<evidence type="ECO:0000256" key="10">
    <source>
        <dbReference type="ARBA" id="ARBA00023237"/>
    </source>
</evidence>
<evidence type="ECO:0000256" key="4">
    <source>
        <dbReference type="ARBA" id="ARBA00022496"/>
    </source>
</evidence>
<comment type="caution">
    <text evidence="15">The sequence shown here is derived from an EMBL/GenBank/DDBJ whole genome shotgun (WGS) entry which is preliminary data.</text>
</comment>
<evidence type="ECO:0000256" key="3">
    <source>
        <dbReference type="ARBA" id="ARBA00022452"/>
    </source>
</evidence>
<evidence type="ECO:0000256" key="5">
    <source>
        <dbReference type="ARBA" id="ARBA00022692"/>
    </source>
</evidence>
<evidence type="ECO:0000313" key="15">
    <source>
        <dbReference type="EMBL" id="MFC4313776.1"/>
    </source>
</evidence>
<keyword evidence="4" id="KW-0406">Ion transport</keyword>
<dbReference type="InterPro" id="IPR012910">
    <property type="entry name" value="Plug_dom"/>
</dbReference>
<name>A0ABV8T1H7_9GAMM</name>
<comment type="subcellular location">
    <subcellularLocation>
        <location evidence="1 11">Cell outer membrane</location>
        <topology evidence="1 11">Multi-pass membrane protein</topology>
    </subcellularLocation>
</comment>
<dbReference type="EMBL" id="JBHSDU010000015">
    <property type="protein sequence ID" value="MFC4313776.1"/>
    <property type="molecule type" value="Genomic_DNA"/>
</dbReference>
<dbReference type="PANTHER" id="PTHR32552">
    <property type="entry name" value="FERRICHROME IRON RECEPTOR-RELATED"/>
    <property type="match status" value="1"/>
</dbReference>
<dbReference type="InterPro" id="IPR036942">
    <property type="entry name" value="Beta-barrel_TonB_sf"/>
</dbReference>
<evidence type="ECO:0000259" key="14">
    <source>
        <dbReference type="SMART" id="SM00965"/>
    </source>
</evidence>
<dbReference type="Pfam" id="PF00593">
    <property type="entry name" value="TonB_dep_Rec_b-barrel"/>
    <property type="match status" value="1"/>
</dbReference>
<evidence type="ECO:0000256" key="12">
    <source>
        <dbReference type="RuleBase" id="RU003357"/>
    </source>
</evidence>
<evidence type="ECO:0000256" key="6">
    <source>
        <dbReference type="ARBA" id="ARBA00022729"/>
    </source>
</evidence>
<dbReference type="SUPFAM" id="SSF56935">
    <property type="entry name" value="Porins"/>
    <property type="match status" value="1"/>
</dbReference>
<dbReference type="Pfam" id="PF07715">
    <property type="entry name" value="Plug"/>
    <property type="match status" value="1"/>
</dbReference>
<dbReference type="Gene3D" id="3.55.50.30">
    <property type="match status" value="1"/>
</dbReference>
<dbReference type="CDD" id="cd01347">
    <property type="entry name" value="ligand_gated_channel"/>
    <property type="match status" value="1"/>
</dbReference>
<evidence type="ECO:0000256" key="13">
    <source>
        <dbReference type="SAM" id="SignalP"/>
    </source>
</evidence>
<feature type="chain" id="PRO_5046477639" evidence="13">
    <location>
        <begin position="31"/>
        <end position="1177"/>
    </location>
</feature>
<dbReference type="InterPro" id="IPR039426">
    <property type="entry name" value="TonB-dep_rcpt-like"/>
</dbReference>
<dbReference type="RefSeq" id="WP_380604395.1">
    <property type="nucleotide sequence ID" value="NZ_JBHSDU010000015.1"/>
</dbReference>
<reference evidence="16" key="1">
    <citation type="journal article" date="2019" name="Int. J. Syst. Evol. Microbiol.">
        <title>The Global Catalogue of Microorganisms (GCM) 10K type strain sequencing project: providing services to taxonomists for standard genome sequencing and annotation.</title>
        <authorList>
            <consortium name="The Broad Institute Genomics Platform"/>
            <consortium name="The Broad Institute Genome Sequencing Center for Infectious Disease"/>
            <person name="Wu L."/>
            <person name="Ma J."/>
        </authorList>
    </citation>
    <scope>NUCLEOTIDE SEQUENCE [LARGE SCALE GENOMIC DNA]</scope>
    <source>
        <strain evidence="16">CGMCC 1.10759</strain>
    </source>
</reference>
<keyword evidence="2 11" id="KW-0813">Transport</keyword>
<dbReference type="SMART" id="SM00965">
    <property type="entry name" value="STN"/>
    <property type="match status" value="1"/>
</dbReference>
<dbReference type="SUPFAM" id="SSF56925">
    <property type="entry name" value="OMPA-like"/>
    <property type="match status" value="1"/>
</dbReference>
<evidence type="ECO:0000256" key="11">
    <source>
        <dbReference type="PROSITE-ProRule" id="PRU01360"/>
    </source>
</evidence>
<evidence type="ECO:0000256" key="9">
    <source>
        <dbReference type="ARBA" id="ARBA00023136"/>
    </source>
</evidence>
<dbReference type="Proteomes" id="UP001595904">
    <property type="component" value="Unassembled WGS sequence"/>
</dbReference>
<keyword evidence="15" id="KW-0675">Receptor</keyword>
<sequence>MKAVRTGLSKLALAIATTLSVCAVAQQVQAQETARAQRFRFELKAGSLSETLTRFSEISGIQLVYSSELVKGIQSGGLTGEYSGVDALTSLLNGTGLVARFSTPTTASVVRAPNSQTRELGPVRVEGADQTKPVRGEGVAQLGGIRGGQNQEERGLRAVVAGVGAGAPTPIEDIPRSVSVLTQAQLEAQDIQDFDEAVRRMPGLSMIERLPSSGGEASGVGGAIYSRGFSVSTVQIDGGAPRYLDIINNGLLDLNGYERVELVRGANGVFAGVNSPGGTINLVRKRPGGAPSLDVNLTAGTDERYQAQVDWSTPSVLGSPVAFLTSVSHEDQQYPWVNDHLKRTSLYGIFDIPFGDRARLEVGARYLKIDEDGLYQGSYRSFDGANLHTPFAFNYTPDWAFLDTKTTELFSHFYVRLLENWNFDIGLNYSNQDKRSLDTAVNGTVNVMSNTDEAFRVCYQGVCRQVPTSILARENFYTGDNLSTDFRVTGKFDTWGLTHNVYMAGDFNQASGADAELDRYDPNWPAVYSLADFMKVRYLPKPAYYYGSTFSFDDDYRNTTSQWGLAVSDTISWHDRASVTLSARRQGYKSSGARVVRRRADGEPFQIQNDEINDGLGDRAPEWRPSYAAAFKPLRDVTMYGSYSEGSDPPREVYAPGNERLPATTYKNLEYGVKYGVADWLLTASNYRLQQDHVAQAIPGTRGQCGPLPTSPCYYSGGISVESTGYELEATGRLFGQLDVALSYTDNRTVNKPSDVALDTRSPEKLGKLFMNWDVPWLSSLSVNVGAIYTGRIFEEGTHTEYDPVTFELAFEEPFAFEEDATMIWDVGASYAVNDNVKVSLLIENVTDEEYYSTVSSVVNHIGNPRTALLKVTWRDGGDRSGYTPSPTTGLAPFGDPGDWYGALDFGQQQPEDWKAESTGRGLSGEPVKWKFETTPAEAFAARLGYRLNDHWRTEGEIGFRQHGFGKIGGNQTVPYGLCSLSHAPEFIGTPQDRFTNCYEPQGEGSYWSFMANAIRDFGAASNRFRPYVGIGIGATRAAVGFRGRLDGYTDDVYRNWYQTTYGSPLPNWAPVAPGEHAVGGGANWGFTYQLQLGMSWRVTDRATIDASYKYIRDELDVKAANLTDYYPRELSNEPPYNIPESDRLVGAGLPQLGSFKGDLNSHAFSVGLRWAFGAPN</sequence>
<organism evidence="15 16">
    <name type="scientific">Steroidobacter flavus</name>
    <dbReference type="NCBI Taxonomy" id="1842136"/>
    <lineage>
        <taxon>Bacteria</taxon>
        <taxon>Pseudomonadati</taxon>
        <taxon>Pseudomonadota</taxon>
        <taxon>Gammaproteobacteria</taxon>
        <taxon>Steroidobacterales</taxon>
        <taxon>Steroidobacteraceae</taxon>
        <taxon>Steroidobacter</taxon>
    </lineage>
</organism>
<keyword evidence="7" id="KW-0408">Iron</keyword>
<dbReference type="InterPro" id="IPR011250">
    <property type="entry name" value="OMP/PagP_B-barrel"/>
</dbReference>
<dbReference type="InterPro" id="IPR037066">
    <property type="entry name" value="Plug_dom_sf"/>
</dbReference>
<proteinExistence type="inferred from homology"/>
<dbReference type="InterPro" id="IPR011662">
    <property type="entry name" value="Secretin/TonB_short_N"/>
</dbReference>
<evidence type="ECO:0000256" key="1">
    <source>
        <dbReference type="ARBA" id="ARBA00004571"/>
    </source>
</evidence>
<dbReference type="PANTHER" id="PTHR32552:SF74">
    <property type="entry name" value="HYDROXAMATE SIDEROPHORE RECEPTOR FHUE"/>
    <property type="match status" value="1"/>
</dbReference>
<accession>A0ABV8T1H7</accession>
<comment type="similarity">
    <text evidence="11 12">Belongs to the TonB-dependent receptor family.</text>
</comment>
<gene>
    <name evidence="15" type="ORF">ACFPN2_32180</name>
</gene>
<protein>
    <submittedName>
        <fullName evidence="15">TonB-dependent receptor domain-containing protein</fullName>
    </submittedName>
</protein>
<dbReference type="PROSITE" id="PS52016">
    <property type="entry name" value="TONB_DEPENDENT_REC_3"/>
    <property type="match status" value="1"/>
</dbReference>
<dbReference type="Gene3D" id="2.170.130.10">
    <property type="entry name" value="TonB-dependent receptor, plug domain"/>
    <property type="match status" value="1"/>
</dbReference>
<feature type="domain" description="Secretin/TonB short N-terminal" evidence="14">
    <location>
        <begin position="61"/>
        <end position="112"/>
    </location>
</feature>
<keyword evidence="4" id="KW-0410">Iron transport</keyword>
<evidence type="ECO:0000256" key="7">
    <source>
        <dbReference type="ARBA" id="ARBA00023004"/>
    </source>
</evidence>
<dbReference type="InterPro" id="IPR000531">
    <property type="entry name" value="Beta-barrel_TonB"/>
</dbReference>
<evidence type="ECO:0000256" key="2">
    <source>
        <dbReference type="ARBA" id="ARBA00022448"/>
    </source>
</evidence>
<dbReference type="Pfam" id="PF13505">
    <property type="entry name" value="OMP_b-brl"/>
    <property type="match status" value="1"/>
</dbReference>
<feature type="signal peptide" evidence="13">
    <location>
        <begin position="1"/>
        <end position="30"/>
    </location>
</feature>
<evidence type="ECO:0000313" key="16">
    <source>
        <dbReference type="Proteomes" id="UP001595904"/>
    </source>
</evidence>